<protein>
    <submittedName>
        <fullName evidence="1">Uncharacterized protein</fullName>
    </submittedName>
</protein>
<name>A0ACB9E293_CICIN</name>
<proteinExistence type="predicted"/>
<evidence type="ECO:0000313" key="1">
    <source>
        <dbReference type="EMBL" id="KAI3752887.1"/>
    </source>
</evidence>
<gene>
    <name evidence="1" type="ORF">L2E82_24927</name>
</gene>
<reference evidence="2" key="1">
    <citation type="journal article" date="2022" name="Mol. Ecol. Resour.">
        <title>The genomes of chicory, endive, great burdock and yacon provide insights into Asteraceae palaeo-polyploidization history and plant inulin production.</title>
        <authorList>
            <person name="Fan W."/>
            <person name="Wang S."/>
            <person name="Wang H."/>
            <person name="Wang A."/>
            <person name="Jiang F."/>
            <person name="Liu H."/>
            <person name="Zhao H."/>
            <person name="Xu D."/>
            <person name="Zhang Y."/>
        </authorList>
    </citation>
    <scope>NUCLEOTIDE SEQUENCE [LARGE SCALE GENOMIC DNA]</scope>
    <source>
        <strain evidence="2">cv. Punajuju</strain>
    </source>
</reference>
<dbReference type="Proteomes" id="UP001055811">
    <property type="component" value="Linkage Group LG04"/>
</dbReference>
<comment type="caution">
    <text evidence="1">The sequence shown here is derived from an EMBL/GenBank/DDBJ whole genome shotgun (WGS) entry which is preliminary data.</text>
</comment>
<dbReference type="EMBL" id="CM042012">
    <property type="protein sequence ID" value="KAI3752887.1"/>
    <property type="molecule type" value="Genomic_DNA"/>
</dbReference>
<keyword evidence="2" id="KW-1185">Reference proteome</keyword>
<sequence length="114" mass="12913">MPVQRILQLKGKSSKSIWSGGLMFGTTSLKFSFSPDFRNPQLHTKGEIVGIIYHGEISKKACESGNKKKMTHEKEVGVETLRKSIRNRSSPRRLTKSPFHSKLLLLRCLCKDLV</sequence>
<organism evidence="1 2">
    <name type="scientific">Cichorium intybus</name>
    <name type="common">Chicory</name>
    <dbReference type="NCBI Taxonomy" id="13427"/>
    <lineage>
        <taxon>Eukaryota</taxon>
        <taxon>Viridiplantae</taxon>
        <taxon>Streptophyta</taxon>
        <taxon>Embryophyta</taxon>
        <taxon>Tracheophyta</taxon>
        <taxon>Spermatophyta</taxon>
        <taxon>Magnoliopsida</taxon>
        <taxon>eudicotyledons</taxon>
        <taxon>Gunneridae</taxon>
        <taxon>Pentapetalae</taxon>
        <taxon>asterids</taxon>
        <taxon>campanulids</taxon>
        <taxon>Asterales</taxon>
        <taxon>Asteraceae</taxon>
        <taxon>Cichorioideae</taxon>
        <taxon>Cichorieae</taxon>
        <taxon>Cichoriinae</taxon>
        <taxon>Cichorium</taxon>
    </lineage>
</organism>
<reference evidence="1 2" key="2">
    <citation type="journal article" date="2022" name="Mol. Ecol. Resour.">
        <title>The genomes of chicory, endive, great burdock and yacon provide insights into Asteraceae paleo-polyploidization history and plant inulin production.</title>
        <authorList>
            <person name="Fan W."/>
            <person name="Wang S."/>
            <person name="Wang H."/>
            <person name="Wang A."/>
            <person name="Jiang F."/>
            <person name="Liu H."/>
            <person name="Zhao H."/>
            <person name="Xu D."/>
            <person name="Zhang Y."/>
        </authorList>
    </citation>
    <scope>NUCLEOTIDE SEQUENCE [LARGE SCALE GENOMIC DNA]</scope>
    <source>
        <strain evidence="2">cv. Punajuju</strain>
        <tissue evidence="1">Leaves</tissue>
    </source>
</reference>
<accession>A0ACB9E293</accession>
<evidence type="ECO:0000313" key="2">
    <source>
        <dbReference type="Proteomes" id="UP001055811"/>
    </source>
</evidence>